<keyword evidence="1" id="KW-0732">Signal</keyword>
<reference evidence="2 3" key="2">
    <citation type="journal article" date="2012" name="Int. J. Syst. Evol. Microbiol.">
        <title>Magnetococcus marinus gen. nov., sp. nov., a marine, magnetotactic bacterium that represents a novel lineage (Magnetococcaceae fam. nov.; Magnetococcales ord. nov.) at the base of the Alphaproteobacteria.</title>
        <authorList>
            <person name="Bazylinski D.A."/>
            <person name="Williams T.J."/>
            <person name="Lefevre C.T."/>
            <person name="Berg R.J."/>
            <person name="Zhang C.L."/>
            <person name="Bowser S.S."/>
            <person name="Dean A.J."/>
            <person name="Beveridge T.J."/>
        </authorList>
    </citation>
    <scope>NUCLEOTIDE SEQUENCE [LARGE SCALE GENOMIC DNA]</scope>
    <source>
        <strain evidence="3">ATCC BAA-1437 / JCM 17883 / MC-1</strain>
    </source>
</reference>
<evidence type="ECO:0000313" key="3">
    <source>
        <dbReference type="Proteomes" id="UP000002586"/>
    </source>
</evidence>
<evidence type="ECO:0000313" key="2">
    <source>
        <dbReference type="EMBL" id="ABK42739.1"/>
    </source>
</evidence>
<dbReference type="InterPro" id="IPR052517">
    <property type="entry name" value="GlcG_carb_metab_protein"/>
</dbReference>
<dbReference type="InterPro" id="IPR038084">
    <property type="entry name" value="PduO/GlcC-like_sf"/>
</dbReference>
<dbReference type="AlphaFoldDB" id="A0L446"/>
<keyword evidence="3" id="KW-1185">Reference proteome</keyword>
<dbReference type="Proteomes" id="UP000002586">
    <property type="component" value="Chromosome"/>
</dbReference>
<dbReference type="STRING" id="156889.Mmc1_0212"/>
<evidence type="ECO:0000256" key="1">
    <source>
        <dbReference type="SAM" id="SignalP"/>
    </source>
</evidence>
<proteinExistence type="predicted"/>
<protein>
    <recommendedName>
        <fullName evidence="4">Adenosylcobalamin biosynthesis, GlcG-related protein</fullName>
    </recommendedName>
</protein>
<name>A0L446_MAGMM</name>
<dbReference type="OrthoDB" id="5786851at2"/>
<reference evidence="3" key="1">
    <citation type="journal article" date="2009" name="Appl. Environ. Microbiol.">
        <title>Complete genome sequence of the chemolithoautotrophic marine magnetotactic coccus strain MC-1.</title>
        <authorList>
            <person name="Schubbe S."/>
            <person name="Williams T.J."/>
            <person name="Xie G."/>
            <person name="Kiss H.E."/>
            <person name="Brettin T.S."/>
            <person name="Martinez D."/>
            <person name="Ross C.A."/>
            <person name="Schuler D."/>
            <person name="Cox B.L."/>
            <person name="Nealson K.H."/>
            <person name="Bazylinski D.A."/>
        </authorList>
    </citation>
    <scope>NUCLEOTIDE SEQUENCE [LARGE SCALE GENOMIC DNA]</scope>
    <source>
        <strain evidence="3">ATCC BAA-1437 / JCM 17883 / MC-1</strain>
    </source>
</reference>
<dbReference type="Gene3D" id="3.30.450.150">
    <property type="entry name" value="Haem-degrading domain"/>
    <property type="match status" value="1"/>
</dbReference>
<dbReference type="KEGG" id="mgm:Mmc1_0212"/>
<dbReference type="RefSeq" id="WP_011711912.1">
    <property type="nucleotide sequence ID" value="NC_008576.1"/>
</dbReference>
<sequence length="166" mass="17056" precursor="true">MKKQIVIALAAAAILAQTPVYAGEEAAVVPLKKMTLKTASTIAHKVIEACRLKGVQIGVTVMDRDGIPQAILRDTVAPPITLTISKGKAYAAAMFRVPSSQLSQRAQSPIGRVPGVVMSAGAIPLEVGGIFLGSVGVSGAPSGETDEACAKEGAQGVLDELEMSMM</sequence>
<dbReference type="Pfam" id="PF03928">
    <property type="entry name" value="HbpS-like"/>
    <property type="match status" value="1"/>
</dbReference>
<evidence type="ECO:0008006" key="4">
    <source>
        <dbReference type="Google" id="ProtNLM"/>
    </source>
</evidence>
<feature type="signal peptide" evidence="1">
    <location>
        <begin position="1"/>
        <end position="22"/>
    </location>
</feature>
<dbReference type="InterPro" id="IPR005624">
    <property type="entry name" value="PduO/GlcC-like"/>
</dbReference>
<dbReference type="HOGENOM" id="CLU_103773_0_1_5"/>
<dbReference type="SUPFAM" id="SSF143744">
    <property type="entry name" value="GlcG-like"/>
    <property type="match status" value="1"/>
</dbReference>
<organism evidence="2 3">
    <name type="scientific">Magnetococcus marinus (strain ATCC BAA-1437 / JCM 17883 / MC-1)</name>
    <dbReference type="NCBI Taxonomy" id="156889"/>
    <lineage>
        <taxon>Bacteria</taxon>
        <taxon>Pseudomonadati</taxon>
        <taxon>Pseudomonadota</taxon>
        <taxon>Magnetococcia</taxon>
        <taxon>Magnetococcales</taxon>
        <taxon>Magnetococcaceae</taxon>
        <taxon>Magnetococcus</taxon>
    </lineage>
</organism>
<feature type="chain" id="PRO_5002625904" description="Adenosylcobalamin biosynthesis, GlcG-related protein" evidence="1">
    <location>
        <begin position="23"/>
        <end position="166"/>
    </location>
</feature>
<dbReference type="PANTHER" id="PTHR34309">
    <property type="entry name" value="SLR1406 PROTEIN"/>
    <property type="match status" value="1"/>
</dbReference>
<accession>A0L446</accession>
<gene>
    <name evidence="2" type="ordered locus">Mmc1_0212</name>
</gene>
<dbReference type="EMBL" id="CP000471">
    <property type="protein sequence ID" value="ABK42739.1"/>
    <property type="molecule type" value="Genomic_DNA"/>
</dbReference>
<dbReference type="PANTHER" id="PTHR34309:SF10">
    <property type="entry name" value="SLR1406 PROTEIN"/>
    <property type="match status" value="1"/>
</dbReference>
<dbReference type="eggNOG" id="COG3193">
    <property type="taxonomic scope" value="Bacteria"/>
</dbReference>